<dbReference type="InterPro" id="IPR000792">
    <property type="entry name" value="Tscrpt_reg_LuxR_C"/>
</dbReference>
<dbReference type="GO" id="GO:0003677">
    <property type="term" value="F:DNA binding"/>
    <property type="evidence" value="ECO:0007669"/>
    <property type="project" value="UniProtKB-KW"/>
</dbReference>
<dbReference type="RefSeq" id="WP_132220717.1">
    <property type="nucleotide sequence ID" value="NZ_SMGO01000001.1"/>
</dbReference>
<dbReference type="CDD" id="cd17535">
    <property type="entry name" value="REC_NarL-like"/>
    <property type="match status" value="1"/>
</dbReference>
<evidence type="ECO:0000256" key="3">
    <source>
        <dbReference type="PROSITE-ProRule" id="PRU00169"/>
    </source>
</evidence>
<dbReference type="PRINTS" id="PR00038">
    <property type="entry name" value="HTHLUXR"/>
</dbReference>
<evidence type="ECO:0000256" key="1">
    <source>
        <dbReference type="ARBA" id="ARBA00022553"/>
    </source>
</evidence>
<evidence type="ECO:0000259" key="5">
    <source>
        <dbReference type="PROSITE" id="PS50110"/>
    </source>
</evidence>
<dbReference type="SUPFAM" id="SSF46894">
    <property type="entry name" value="C-terminal effector domain of the bipartite response regulators"/>
    <property type="match status" value="1"/>
</dbReference>
<dbReference type="Pfam" id="PF00196">
    <property type="entry name" value="GerE"/>
    <property type="match status" value="1"/>
</dbReference>
<comment type="caution">
    <text evidence="6">The sequence shown here is derived from an EMBL/GenBank/DDBJ whole genome shotgun (WGS) entry which is preliminary data.</text>
</comment>
<dbReference type="InterPro" id="IPR011006">
    <property type="entry name" value="CheY-like_superfamily"/>
</dbReference>
<dbReference type="PROSITE" id="PS50043">
    <property type="entry name" value="HTH_LUXR_2"/>
    <property type="match status" value="1"/>
</dbReference>
<dbReference type="Pfam" id="PF00072">
    <property type="entry name" value="Response_reg"/>
    <property type="match status" value="1"/>
</dbReference>
<name>A0A4R1M273_9SPHI</name>
<dbReference type="CDD" id="cd06170">
    <property type="entry name" value="LuxR_C_like"/>
    <property type="match status" value="1"/>
</dbReference>
<keyword evidence="1 3" id="KW-0597">Phosphoprotein</keyword>
<dbReference type="PROSITE" id="PS50110">
    <property type="entry name" value="RESPONSE_REGULATORY"/>
    <property type="match status" value="1"/>
</dbReference>
<dbReference type="Gene3D" id="3.40.50.2300">
    <property type="match status" value="1"/>
</dbReference>
<dbReference type="SMART" id="SM00448">
    <property type="entry name" value="REC"/>
    <property type="match status" value="1"/>
</dbReference>
<reference evidence="6 7" key="1">
    <citation type="submission" date="2019-03" db="EMBL/GenBank/DDBJ databases">
        <title>Genomic Encyclopedia of Archaeal and Bacterial Type Strains, Phase II (KMG-II): from individual species to whole genera.</title>
        <authorList>
            <person name="Goeker M."/>
        </authorList>
    </citation>
    <scope>NUCLEOTIDE SEQUENCE [LARGE SCALE GENOMIC DNA]</scope>
    <source>
        <strain evidence="6 7">DSM 22554</strain>
    </source>
</reference>
<dbReference type="GO" id="GO:0006355">
    <property type="term" value="P:regulation of DNA-templated transcription"/>
    <property type="evidence" value="ECO:0007669"/>
    <property type="project" value="InterPro"/>
</dbReference>
<dbReference type="InterPro" id="IPR058245">
    <property type="entry name" value="NreC/VraR/RcsB-like_REC"/>
</dbReference>
<evidence type="ECO:0000256" key="2">
    <source>
        <dbReference type="ARBA" id="ARBA00023125"/>
    </source>
</evidence>
<dbReference type="PROSITE" id="PS00622">
    <property type="entry name" value="HTH_LUXR_1"/>
    <property type="match status" value="1"/>
</dbReference>
<sequence length="210" mass="23302">MQNRIIIIDDNQLIRESLRMILQSAGKYVIVSTYSNCEDAIANLERDAPDIVLIDIQLPGISGIEGTTLIRKKLPNCIILIITVSEDSSQVFKSLSAGASGYIIKTASLDTIKKSIEEALAGGAPMSLSISKMVVESFQKQNDSPLSDRESQVLQYISEGKSYSKIADELFISKETVKTHIKNIYRKLEVVSKEDAIRVANKNKWVQNTH</sequence>
<keyword evidence="7" id="KW-1185">Reference proteome</keyword>
<dbReference type="InterPro" id="IPR001789">
    <property type="entry name" value="Sig_transdc_resp-reg_receiver"/>
</dbReference>
<feature type="domain" description="HTH luxR-type" evidence="4">
    <location>
        <begin position="139"/>
        <end position="204"/>
    </location>
</feature>
<dbReference type="SMART" id="SM00421">
    <property type="entry name" value="HTH_LUXR"/>
    <property type="match status" value="1"/>
</dbReference>
<evidence type="ECO:0000259" key="4">
    <source>
        <dbReference type="PROSITE" id="PS50043"/>
    </source>
</evidence>
<dbReference type="PANTHER" id="PTHR45566:SF2">
    <property type="entry name" value="NARL SUBFAMILY"/>
    <property type="match status" value="1"/>
</dbReference>
<dbReference type="InterPro" id="IPR016032">
    <property type="entry name" value="Sig_transdc_resp-reg_C-effctor"/>
</dbReference>
<dbReference type="PANTHER" id="PTHR45566">
    <property type="entry name" value="HTH-TYPE TRANSCRIPTIONAL REGULATOR YHJB-RELATED"/>
    <property type="match status" value="1"/>
</dbReference>
<accession>A0A4R1M273</accession>
<dbReference type="SUPFAM" id="SSF52172">
    <property type="entry name" value="CheY-like"/>
    <property type="match status" value="1"/>
</dbReference>
<organism evidence="6 7">
    <name type="scientific">Albibacterium bauzanense</name>
    <dbReference type="NCBI Taxonomy" id="653929"/>
    <lineage>
        <taxon>Bacteria</taxon>
        <taxon>Pseudomonadati</taxon>
        <taxon>Bacteroidota</taxon>
        <taxon>Sphingobacteriia</taxon>
        <taxon>Sphingobacteriales</taxon>
        <taxon>Sphingobacteriaceae</taxon>
        <taxon>Albibacterium</taxon>
    </lineage>
</organism>
<protein>
    <submittedName>
        <fullName evidence="6">LuxR family two component transcriptional regulator</fullName>
    </submittedName>
</protein>
<dbReference type="InterPro" id="IPR051015">
    <property type="entry name" value="EvgA-like"/>
</dbReference>
<evidence type="ECO:0000313" key="7">
    <source>
        <dbReference type="Proteomes" id="UP000294616"/>
    </source>
</evidence>
<dbReference type="OrthoDB" id="9797341at2"/>
<proteinExistence type="predicted"/>
<evidence type="ECO:0000313" key="6">
    <source>
        <dbReference type="EMBL" id="TCK84934.1"/>
    </source>
</evidence>
<feature type="domain" description="Response regulatory" evidence="5">
    <location>
        <begin position="4"/>
        <end position="120"/>
    </location>
</feature>
<gene>
    <name evidence="6" type="ORF">C8N28_0230</name>
</gene>
<dbReference type="Proteomes" id="UP000294616">
    <property type="component" value="Unassembled WGS sequence"/>
</dbReference>
<feature type="modified residue" description="4-aspartylphosphate" evidence="3">
    <location>
        <position position="55"/>
    </location>
</feature>
<dbReference type="AlphaFoldDB" id="A0A4R1M273"/>
<keyword evidence="2" id="KW-0238">DNA-binding</keyword>
<dbReference type="GO" id="GO:0000160">
    <property type="term" value="P:phosphorelay signal transduction system"/>
    <property type="evidence" value="ECO:0007669"/>
    <property type="project" value="InterPro"/>
</dbReference>
<dbReference type="EMBL" id="SMGO01000001">
    <property type="protein sequence ID" value="TCK84934.1"/>
    <property type="molecule type" value="Genomic_DNA"/>
</dbReference>